<name>D8RVE3_SELML</name>
<dbReference type="Proteomes" id="UP000001514">
    <property type="component" value="Unassembled WGS sequence"/>
</dbReference>
<keyword evidence="3" id="KW-1185">Reference proteome</keyword>
<organism evidence="3">
    <name type="scientific">Selaginella moellendorffii</name>
    <name type="common">Spikemoss</name>
    <dbReference type="NCBI Taxonomy" id="88036"/>
    <lineage>
        <taxon>Eukaryota</taxon>
        <taxon>Viridiplantae</taxon>
        <taxon>Streptophyta</taxon>
        <taxon>Embryophyta</taxon>
        <taxon>Tracheophyta</taxon>
        <taxon>Lycopodiopsida</taxon>
        <taxon>Selaginellales</taxon>
        <taxon>Selaginellaceae</taxon>
        <taxon>Selaginella</taxon>
    </lineage>
</organism>
<gene>
    <name evidence="2" type="ORF">SELMODRAFT_415218</name>
</gene>
<proteinExistence type="predicted"/>
<protein>
    <submittedName>
        <fullName evidence="2">Uncharacterized protein</fullName>
    </submittedName>
</protein>
<dbReference type="KEGG" id="smo:SELMODRAFT_415218"/>
<evidence type="ECO:0000313" key="2">
    <source>
        <dbReference type="EMBL" id="EFJ23761.1"/>
    </source>
</evidence>
<feature type="region of interest" description="Disordered" evidence="1">
    <location>
        <begin position="70"/>
        <end position="89"/>
    </location>
</feature>
<evidence type="ECO:0000256" key="1">
    <source>
        <dbReference type="SAM" id="MobiDB-lite"/>
    </source>
</evidence>
<evidence type="ECO:0000313" key="3">
    <source>
        <dbReference type="Proteomes" id="UP000001514"/>
    </source>
</evidence>
<accession>D8RVE3</accession>
<dbReference type="AlphaFoldDB" id="D8RVE3"/>
<dbReference type="EMBL" id="GL377591">
    <property type="protein sequence ID" value="EFJ23761.1"/>
    <property type="molecule type" value="Genomic_DNA"/>
</dbReference>
<sequence length="229" mass="25261">MGELVQGLEEACRQIAGTETDDCRTFAVVPVGDLLRQKVANGVTQEVTGQLHSAAEDKEEGPIELYVDEFESEDEDESEDKDESEDEDERLELFGVIPCGPDQVCKVGSCKFVIKNGDIMEWFVDGVNDAIVYPVGALQKGCQIIATQGPKYFIDWETEAATYLGLTYRTNPPSGPWVAATDLLAFTDYDGYVSCWSTRLPFSYTSEGIPTYDPSHCGQKKCPLKSAEK</sequence>
<dbReference type="HOGENOM" id="CLU_1211551_0_0_1"/>
<reference evidence="2 3" key="1">
    <citation type="journal article" date="2011" name="Science">
        <title>The Selaginella genome identifies genetic changes associated with the evolution of vascular plants.</title>
        <authorList>
            <person name="Banks J.A."/>
            <person name="Nishiyama T."/>
            <person name="Hasebe M."/>
            <person name="Bowman J.L."/>
            <person name="Gribskov M."/>
            <person name="dePamphilis C."/>
            <person name="Albert V.A."/>
            <person name="Aono N."/>
            <person name="Aoyama T."/>
            <person name="Ambrose B.A."/>
            <person name="Ashton N.W."/>
            <person name="Axtell M.J."/>
            <person name="Barker E."/>
            <person name="Barker M.S."/>
            <person name="Bennetzen J.L."/>
            <person name="Bonawitz N.D."/>
            <person name="Chapple C."/>
            <person name="Cheng C."/>
            <person name="Correa L.G."/>
            <person name="Dacre M."/>
            <person name="DeBarry J."/>
            <person name="Dreyer I."/>
            <person name="Elias M."/>
            <person name="Engstrom E.M."/>
            <person name="Estelle M."/>
            <person name="Feng L."/>
            <person name="Finet C."/>
            <person name="Floyd S.K."/>
            <person name="Frommer W.B."/>
            <person name="Fujita T."/>
            <person name="Gramzow L."/>
            <person name="Gutensohn M."/>
            <person name="Harholt J."/>
            <person name="Hattori M."/>
            <person name="Heyl A."/>
            <person name="Hirai T."/>
            <person name="Hiwatashi Y."/>
            <person name="Ishikawa M."/>
            <person name="Iwata M."/>
            <person name="Karol K.G."/>
            <person name="Koehler B."/>
            <person name="Kolukisaoglu U."/>
            <person name="Kubo M."/>
            <person name="Kurata T."/>
            <person name="Lalonde S."/>
            <person name="Li K."/>
            <person name="Li Y."/>
            <person name="Litt A."/>
            <person name="Lyons E."/>
            <person name="Manning G."/>
            <person name="Maruyama T."/>
            <person name="Michael T.P."/>
            <person name="Mikami K."/>
            <person name="Miyazaki S."/>
            <person name="Morinaga S."/>
            <person name="Murata T."/>
            <person name="Mueller-Roeber B."/>
            <person name="Nelson D.R."/>
            <person name="Obara M."/>
            <person name="Oguri Y."/>
            <person name="Olmstead R.G."/>
            <person name="Onodera N."/>
            <person name="Petersen B.L."/>
            <person name="Pils B."/>
            <person name="Prigge M."/>
            <person name="Rensing S.A."/>
            <person name="Riano-Pachon D.M."/>
            <person name="Roberts A.W."/>
            <person name="Sato Y."/>
            <person name="Scheller H.V."/>
            <person name="Schulz B."/>
            <person name="Schulz C."/>
            <person name="Shakirov E.V."/>
            <person name="Shibagaki N."/>
            <person name="Shinohara N."/>
            <person name="Shippen D.E."/>
            <person name="Soerensen I."/>
            <person name="Sotooka R."/>
            <person name="Sugimoto N."/>
            <person name="Sugita M."/>
            <person name="Sumikawa N."/>
            <person name="Tanurdzic M."/>
            <person name="Theissen G."/>
            <person name="Ulvskov P."/>
            <person name="Wakazuki S."/>
            <person name="Weng J.K."/>
            <person name="Willats W.W."/>
            <person name="Wipf D."/>
            <person name="Wolf P.G."/>
            <person name="Yang L."/>
            <person name="Zimmer A.D."/>
            <person name="Zhu Q."/>
            <person name="Mitros T."/>
            <person name="Hellsten U."/>
            <person name="Loque D."/>
            <person name="Otillar R."/>
            <person name="Salamov A."/>
            <person name="Schmutz J."/>
            <person name="Shapiro H."/>
            <person name="Lindquist E."/>
            <person name="Lucas S."/>
            <person name="Rokhsar D."/>
            <person name="Grigoriev I.V."/>
        </authorList>
    </citation>
    <scope>NUCLEOTIDE SEQUENCE [LARGE SCALE GENOMIC DNA]</scope>
</reference>
<dbReference type="Gramene" id="EFJ23761">
    <property type="protein sequence ID" value="EFJ23761"/>
    <property type="gene ID" value="SELMODRAFT_415218"/>
</dbReference>
<dbReference type="InParanoid" id="D8RVE3"/>